<feature type="transmembrane region" description="Helical" evidence="1">
    <location>
        <begin position="175"/>
        <end position="206"/>
    </location>
</feature>
<feature type="transmembrane region" description="Helical" evidence="1">
    <location>
        <begin position="21"/>
        <end position="38"/>
    </location>
</feature>
<feature type="transmembrane region" description="Helical" evidence="1">
    <location>
        <begin position="134"/>
        <end position="151"/>
    </location>
</feature>
<feature type="transmembrane region" description="Helical" evidence="1">
    <location>
        <begin position="212"/>
        <end position="232"/>
    </location>
</feature>
<feature type="domain" description="CAAX prenyl protease 2/Lysostaphin resistance protein A-like" evidence="2">
    <location>
        <begin position="136"/>
        <end position="225"/>
    </location>
</feature>
<sequence>MSKKIDLRVPPRKPVWNIWQGLLLMAIVTIIEFPLGWLESPRDLESSHGILSFIAVGLGDVLLYFGVIWLFLHLIRRPFSDLGFVKPLRRFVVLGLIVGVLLFVGIGLLGNLLTKVLGTPAPQSFAAAVKGADYSWEFILLTLLGGVIAPIKEEMFFRGLIYPPLRQIFGRGKGILLTGLFFAALHLEIIRFLPLFIGGVVLTWLYERSSSIWPAIVAHGTWNVLMAIALWIQRY</sequence>
<evidence type="ECO:0000313" key="4">
    <source>
        <dbReference type="Proteomes" id="UP000005104"/>
    </source>
</evidence>
<dbReference type="GO" id="GO:0080120">
    <property type="term" value="P:CAAX-box protein maturation"/>
    <property type="evidence" value="ECO:0007669"/>
    <property type="project" value="UniProtKB-ARBA"/>
</dbReference>
<keyword evidence="1" id="KW-0472">Membrane</keyword>
<dbReference type="EMBL" id="CM001441">
    <property type="protein sequence ID" value="EHQ90748.1"/>
    <property type="molecule type" value="Genomic_DNA"/>
</dbReference>
<dbReference type="GO" id="GO:0004175">
    <property type="term" value="F:endopeptidase activity"/>
    <property type="evidence" value="ECO:0007669"/>
    <property type="project" value="UniProtKB-ARBA"/>
</dbReference>
<dbReference type="HOGENOM" id="CLU_098598_0_0_9"/>
<keyword evidence="1" id="KW-1133">Transmembrane helix</keyword>
<evidence type="ECO:0000256" key="1">
    <source>
        <dbReference type="SAM" id="Phobius"/>
    </source>
</evidence>
<evidence type="ECO:0000259" key="2">
    <source>
        <dbReference type="Pfam" id="PF02517"/>
    </source>
</evidence>
<dbReference type="PANTHER" id="PTHR43592">
    <property type="entry name" value="CAAX AMINO TERMINAL PROTEASE"/>
    <property type="match status" value="1"/>
</dbReference>
<proteinExistence type="predicted"/>
<name>H5XWU9_9FIRM</name>
<feature type="transmembrane region" description="Helical" evidence="1">
    <location>
        <begin position="50"/>
        <end position="72"/>
    </location>
</feature>
<feature type="transmembrane region" description="Helical" evidence="1">
    <location>
        <begin position="92"/>
        <end position="114"/>
    </location>
</feature>
<dbReference type="Pfam" id="PF02517">
    <property type="entry name" value="Rce1-like"/>
    <property type="match status" value="1"/>
</dbReference>
<dbReference type="STRING" id="768710.DesyoDRAFT_3762"/>
<dbReference type="OrthoDB" id="9782250at2"/>
<keyword evidence="4" id="KW-1185">Reference proteome</keyword>
<dbReference type="RefSeq" id="WP_007785316.1">
    <property type="nucleotide sequence ID" value="NZ_CM001441.1"/>
</dbReference>
<dbReference type="Proteomes" id="UP000005104">
    <property type="component" value="Chromosome"/>
</dbReference>
<dbReference type="eggNOG" id="COG1266">
    <property type="taxonomic scope" value="Bacteria"/>
</dbReference>
<accession>H5XWU9</accession>
<dbReference type="AlphaFoldDB" id="H5XWU9"/>
<dbReference type="PANTHER" id="PTHR43592:SF15">
    <property type="entry name" value="CAAX AMINO TERMINAL PROTEASE FAMILY PROTEIN"/>
    <property type="match status" value="1"/>
</dbReference>
<dbReference type="GO" id="GO:0006508">
    <property type="term" value="P:proteolysis"/>
    <property type="evidence" value="ECO:0007669"/>
    <property type="project" value="UniProtKB-KW"/>
</dbReference>
<dbReference type="InterPro" id="IPR003675">
    <property type="entry name" value="Rce1/LyrA-like_dom"/>
</dbReference>
<keyword evidence="3" id="KW-0645">Protease</keyword>
<organism evidence="3 4">
    <name type="scientific">Desulfosporosinus youngiae DSM 17734</name>
    <dbReference type="NCBI Taxonomy" id="768710"/>
    <lineage>
        <taxon>Bacteria</taxon>
        <taxon>Bacillati</taxon>
        <taxon>Bacillota</taxon>
        <taxon>Clostridia</taxon>
        <taxon>Eubacteriales</taxon>
        <taxon>Desulfitobacteriaceae</taxon>
        <taxon>Desulfosporosinus</taxon>
    </lineage>
</organism>
<gene>
    <name evidence="3" type="ORF">DesyoDRAFT_3762</name>
</gene>
<evidence type="ECO:0000313" key="3">
    <source>
        <dbReference type="EMBL" id="EHQ90748.1"/>
    </source>
</evidence>
<keyword evidence="3" id="KW-0378">Hydrolase</keyword>
<reference evidence="3 4" key="1">
    <citation type="submission" date="2011-11" db="EMBL/GenBank/DDBJ databases">
        <title>The Noncontiguous Finished genome of Desulfosporosinus youngiae DSM 17734.</title>
        <authorList>
            <consortium name="US DOE Joint Genome Institute (JGI-PGF)"/>
            <person name="Lucas S."/>
            <person name="Han J."/>
            <person name="Lapidus A."/>
            <person name="Cheng J.-F."/>
            <person name="Goodwin L."/>
            <person name="Pitluck S."/>
            <person name="Peters L."/>
            <person name="Ovchinnikova G."/>
            <person name="Lu M."/>
            <person name="Land M.L."/>
            <person name="Hauser L."/>
            <person name="Pester M."/>
            <person name="Spring S."/>
            <person name="Ollivier B."/>
            <person name="Rattei T."/>
            <person name="Klenk H.-P."/>
            <person name="Wagner M."/>
            <person name="Loy A."/>
            <person name="Woyke T.J."/>
        </authorList>
    </citation>
    <scope>NUCLEOTIDE SEQUENCE [LARGE SCALE GENOMIC DNA]</scope>
    <source>
        <strain evidence="3 4">DSM 17734</strain>
    </source>
</reference>
<keyword evidence="1" id="KW-0812">Transmembrane</keyword>
<protein>
    <submittedName>
        <fullName evidence="3">Putative metal-dependent membrane protease</fullName>
    </submittedName>
</protein>